<dbReference type="OrthoDB" id="432412at2759"/>
<evidence type="ECO:0000259" key="1">
    <source>
        <dbReference type="PROSITE" id="PS50908"/>
    </source>
</evidence>
<sequence>MVEAEAVVQQEHLAQQVEELECLQSMFPGDDELVMDPYVRALYESAGAAPGAEPLSLPPLRLVLRFKDYPVDHATPELHLEMPPAYPDALLAFDLRCPTLSRQEKQSIVERLTTAVDASAGSVVAFELYQAVQEILQEIIADVQVDLPPPPEQPQAPPVVGRRAIYFHHIIATSKRRVVIEWAKELGLGGYSKIGWPGVIIAEGPEPHVAEYIRRLQHLRWKQMVVRGEQVEDDANAPRRLPRPLTELSDMSVLAALCEDAGVSELFLTTMKIYR</sequence>
<feature type="domain" description="RWD" evidence="1">
    <location>
        <begin position="18"/>
        <end position="139"/>
    </location>
</feature>
<dbReference type="PROSITE" id="PS50908">
    <property type="entry name" value="RWD"/>
    <property type="match status" value="1"/>
</dbReference>
<dbReference type="SUPFAM" id="SSF54495">
    <property type="entry name" value="UBC-like"/>
    <property type="match status" value="1"/>
</dbReference>
<dbReference type="InterPro" id="IPR059181">
    <property type="entry name" value="RWDD2A-B_C"/>
</dbReference>
<dbReference type="Pfam" id="PF05773">
    <property type="entry name" value="RWD"/>
    <property type="match status" value="1"/>
</dbReference>
<dbReference type="InterPro" id="IPR006575">
    <property type="entry name" value="RWD_dom"/>
</dbReference>
<dbReference type="SMART" id="SM00591">
    <property type="entry name" value="RWD"/>
    <property type="match status" value="1"/>
</dbReference>
<name>A0A1V9Y9M9_ACHHY</name>
<dbReference type="EMBL" id="JNBR01002453">
    <property type="protein sequence ID" value="OQR82445.1"/>
    <property type="molecule type" value="Genomic_DNA"/>
</dbReference>
<evidence type="ECO:0000313" key="3">
    <source>
        <dbReference type="Proteomes" id="UP000243579"/>
    </source>
</evidence>
<dbReference type="Gene3D" id="3.10.110.10">
    <property type="entry name" value="Ubiquitin Conjugating Enzyme"/>
    <property type="match status" value="1"/>
</dbReference>
<accession>A0A1V9Y9M9</accession>
<dbReference type="InterPro" id="IPR016135">
    <property type="entry name" value="UBQ-conjugating_enzyme/RWD"/>
</dbReference>
<dbReference type="Pfam" id="PF06544">
    <property type="entry name" value="Prp3_C"/>
    <property type="match status" value="1"/>
</dbReference>
<dbReference type="InterPro" id="IPR017359">
    <property type="entry name" value="Phi-like"/>
</dbReference>
<keyword evidence="3" id="KW-1185">Reference proteome</keyword>
<reference evidence="2 3" key="1">
    <citation type="journal article" date="2014" name="Genome Biol. Evol.">
        <title>The secreted proteins of Achlya hypogyna and Thraustotheca clavata identify the ancestral oomycete secretome and reveal gene acquisitions by horizontal gene transfer.</title>
        <authorList>
            <person name="Misner I."/>
            <person name="Blouin N."/>
            <person name="Leonard G."/>
            <person name="Richards T.A."/>
            <person name="Lane C.E."/>
        </authorList>
    </citation>
    <scope>NUCLEOTIDE SEQUENCE [LARGE SCALE GENOMIC DNA]</scope>
    <source>
        <strain evidence="2 3">ATCC 48635</strain>
    </source>
</reference>
<dbReference type="AlphaFoldDB" id="A0A1V9Y9M9"/>
<organism evidence="2 3">
    <name type="scientific">Achlya hypogyna</name>
    <name type="common">Oomycete</name>
    <name type="synonym">Protoachlya hypogyna</name>
    <dbReference type="NCBI Taxonomy" id="1202772"/>
    <lineage>
        <taxon>Eukaryota</taxon>
        <taxon>Sar</taxon>
        <taxon>Stramenopiles</taxon>
        <taxon>Oomycota</taxon>
        <taxon>Saprolegniomycetes</taxon>
        <taxon>Saprolegniales</taxon>
        <taxon>Achlyaceae</taxon>
        <taxon>Achlya</taxon>
    </lineage>
</organism>
<dbReference type="InterPro" id="IPR010541">
    <property type="entry name" value="Prp3_C"/>
</dbReference>
<dbReference type="CDD" id="cd24163">
    <property type="entry name" value="RWDD2_C"/>
    <property type="match status" value="1"/>
</dbReference>
<evidence type="ECO:0000313" key="2">
    <source>
        <dbReference type="EMBL" id="OQR82445.1"/>
    </source>
</evidence>
<proteinExistence type="predicted"/>
<protein>
    <submittedName>
        <fullName evidence="2">Conserved protein with YSHH motif SOme fused to polo box</fullName>
    </submittedName>
</protein>
<dbReference type="PANTHER" id="PTHR15955">
    <property type="entry name" value="RWD DOMAIN CONTAINING PROTEIN 2"/>
    <property type="match status" value="1"/>
</dbReference>
<gene>
    <name evidence="2" type="ORF">ACHHYP_16037</name>
</gene>
<dbReference type="Proteomes" id="UP000243579">
    <property type="component" value="Unassembled WGS sequence"/>
</dbReference>
<dbReference type="PANTHER" id="PTHR15955:SF8">
    <property type="entry name" value="RWD DOMAIN-CONTAINING PROTEIN 2B-RELATED"/>
    <property type="match status" value="1"/>
</dbReference>
<comment type="caution">
    <text evidence="2">The sequence shown here is derived from an EMBL/GenBank/DDBJ whole genome shotgun (WGS) entry which is preliminary data.</text>
</comment>